<dbReference type="Proteomes" id="UP001174677">
    <property type="component" value="Chromosome 8"/>
</dbReference>
<evidence type="ECO:0000313" key="3">
    <source>
        <dbReference type="Proteomes" id="UP001174677"/>
    </source>
</evidence>
<dbReference type="Pfam" id="PF10440">
    <property type="entry name" value="WIYLD"/>
    <property type="match status" value="1"/>
</dbReference>
<feature type="domain" description="WIYLD" evidence="1">
    <location>
        <begin position="10"/>
        <end position="71"/>
    </location>
</feature>
<dbReference type="Gene3D" id="1.10.8.850">
    <property type="entry name" value="Histone-lysine N methyltransferase , C-terminal domain-like"/>
    <property type="match status" value="1"/>
</dbReference>
<comment type="caution">
    <text evidence="2">The sequence shown here is derived from an EMBL/GenBank/DDBJ whole genome shotgun (WGS) entry which is preliminary data.</text>
</comment>
<gene>
    <name evidence="2" type="ORF">P3X46_014373</name>
</gene>
<accession>A0ABQ9M8W9</accession>
<protein>
    <recommendedName>
        <fullName evidence="1">WIYLD domain-containing protein</fullName>
    </recommendedName>
</protein>
<proteinExistence type="predicted"/>
<dbReference type="EMBL" id="JARPOI010000008">
    <property type="protein sequence ID" value="KAJ9175865.1"/>
    <property type="molecule type" value="Genomic_DNA"/>
</dbReference>
<dbReference type="PANTHER" id="PTHR34271:SF1">
    <property type="entry name" value="NUCLEOLAR HISTONE METHYLTRANSFERASE-RELATED PROTEIN"/>
    <property type="match status" value="1"/>
</dbReference>
<sequence length="210" mass="22928">MPPRTGRARKVDLKRIDAAVDALRLMGFPEAVVRRTVRNLLKAYGGDEGWTFIEEGSYKLLVDSILEEQEKSERENNEPKLLENSDPILLIENGVSKDGIIQDATGAQVHSSHGYSKRVQSPSIESPSKKLALQVHSAQSHCSSSTVVLEAAPCSFKDETCHGKLGRELPSSQISAGVSSPQLFSPPPVESLLAQEGKPCYGWLSDDDEE</sequence>
<dbReference type="InterPro" id="IPR018848">
    <property type="entry name" value="WIYLD_domain"/>
</dbReference>
<reference evidence="2 3" key="1">
    <citation type="journal article" date="2023" name="Plant Biotechnol. J.">
        <title>Chromosome-level wild Hevea brasiliensis genome provides new tools for genomic-assisted breeding and valuable loci to elevate rubber yield.</title>
        <authorList>
            <person name="Cheng H."/>
            <person name="Song X."/>
            <person name="Hu Y."/>
            <person name="Wu T."/>
            <person name="Yang Q."/>
            <person name="An Z."/>
            <person name="Feng S."/>
            <person name="Deng Z."/>
            <person name="Wu W."/>
            <person name="Zeng X."/>
            <person name="Tu M."/>
            <person name="Wang X."/>
            <person name="Huang H."/>
        </authorList>
    </citation>
    <scope>NUCLEOTIDE SEQUENCE [LARGE SCALE GENOMIC DNA]</scope>
    <source>
        <strain evidence="2">MT/VB/25A 57/8</strain>
    </source>
</reference>
<evidence type="ECO:0000259" key="1">
    <source>
        <dbReference type="Pfam" id="PF10440"/>
    </source>
</evidence>
<evidence type="ECO:0000313" key="2">
    <source>
        <dbReference type="EMBL" id="KAJ9175865.1"/>
    </source>
</evidence>
<keyword evidence="3" id="KW-1185">Reference proteome</keyword>
<name>A0ABQ9M8W9_HEVBR</name>
<dbReference type="PANTHER" id="PTHR34271">
    <property type="entry name" value="NUCLEOLAR HISTONE METHYLTRANSFERASE-RELATED PROTEIN"/>
    <property type="match status" value="1"/>
</dbReference>
<dbReference type="InterPro" id="IPR043017">
    <property type="entry name" value="WIYLD_dom_sf"/>
</dbReference>
<organism evidence="2 3">
    <name type="scientific">Hevea brasiliensis</name>
    <name type="common">Para rubber tree</name>
    <name type="synonym">Siphonia brasiliensis</name>
    <dbReference type="NCBI Taxonomy" id="3981"/>
    <lineage>
        <taxon>Eukaryota</taxon>
        <taxon>Viridiplantae</taxon>
        <taxon>Streptophyta</taxon>
        <taxon>Embryophyta</taxon>
        <taxon>Tracheophyta</taxon>
        <taxon>Spermatophyta</taxon>
        <taxon>Magnoliopsida</taxon>
        <taxon>eudicotyledons</taxon>
        <taxon>Gunneridae</taxon>
        <taxon>Pentapetalae</taxon>
        <taxon>rosids</taxon>
        <taxon>fabids</taxon>
        <taxon>Malpighiales</taxon>
        <taxon>Euphorbiaceae</taxon>
        <taxon>Crotonoideae</taxon>
        <taxon>Micrandreae</taxon>
        <taxon>Hevea</taxon>
    </lineage>
</organism>